<comment type="caution">
    <text evidence="1">The sequence shown here is derived from an EMBL/GenBank/DDBJ whole genome shotgun (WGS) entry which is preliminary data.</text>
</comment>
<reference evidence="1" key="2">
    <citation type="submission" date="2020-09" db="EMBL/GenBank/DDBJ databases">
        <authorList>
            <person name="Sun Q."/>
            <person name="Kim S."/>
        </authorList>
    </citation>
    <scope>NUCLEOTIDE SEQUENCE</scope>
    <source>
        <strain evidence="1">KCTC 23310</strain>
    </source>
</reference>
<keyword evidence="2" id="KW-1185">Reference proteome</keyword>
<gene>
    <name evidence="1" type="ORF">GCM10007315_03940</name>
</gene>
<evidence type="ECO:0000313" key="1">
    <source>
        <dbReference type="EMBL" id="GHC45664.1"/>
    </source>
</evidence>
<protein>
    <recommendedName>
        <fullName evidence="3">Sulfotransferase domain-containing protein</fullName>
    </recommendedName>
</protein>
<dbReference type="EMBL" id="BMYJ01000001">
    <property type="protein sequence ID" value="GHC45664.1"/>
    <property type="molecule type" value="Genomic_DNA"/>
</dbReference>
<accession>A0A918WF95</accession>
<evidence type="ECO:0008006" key="3">
    <source>
        <dbReference type="Google" id="ProtNLM"/>
    </source>
</evidence>
<proteinExistence type="predicted"/>
<dbReference type="Gene3D" id="3.40.50.300">
    <property type="entry name" value="P-loop containing nucleotide triphosphate hydrolases"/>
    <property type="match status" value="1"/>
</dbReference>
<reference evidence="1" key="1">
    <citation type="journal article" date="2014" name="Int. J. Syst. Evol. Microbiol.">
        <title>Complete genome sequence of Corynebacterium casei LMG S-19264T (=DSM 44701T), isolated from a smear-ripened cheese.</title>
        <authorList>
            <consortium name="US DOE Joint Genome Institute (JGI-PGF)"/>
            <person name="Walter F."/>
            <person name="Albersmeier A."/>
            <person name="Kalinowski J."/>
            <person name="Ruckert C."/>
        </authorList>
    </citation>
    <scope>NUCLEOTIDE SEQUENCE</scope>
    <source>
        <strain evidence="1">KCTC 23310</strain>
    </source>
</reference>
<organism evidence="1 2">
    <name type="scientific">Neogemmobacter tilapiae</name>
    <dbReference type="NCBI Taxonomy" id="875041"/>
    <lineage>
        <taxon>Bacteria</taxon>
        <taxon>Pseudomonadati</taxon>
        <taxon>Pseudomonadota</taxon>
        <taxon>Alphaproteobacteria</taxon>
        <taxon>Rhodobacterales</taxon>
        <taxon>Paracoccaceae</taxon>
        <taxon>Neogemmobacter</taxon>
    </lineage>
</organism>
<dbReference type="InterPro" id="IPR027417">
    <property type="entry name" value="P-loop_NTPase"/>
</dbReference>
<dbReference type="SUPFAM" id="SSF52540">
    <property type="entry name" value="P-loop containing nucleoside triphosphate hydrolases"/>
    <property type="match status" value="1"/>
</dbReference>
<evidence type="ECO:0000313" key="2">
    <source>
        <dbReference type="Proteomes" id="UP000638981"/>
    </source>
</evidence>
<name>A0A918WF95_9RHOB</name>
<dbReference type="AlphaFoldDB" id="A0A918WF95"/>
<dbReference type="Proteomes" id="UP000638981">
    <property type="component" value="Unassembled WGS sequence"/>
</dbReference>
<sequence length="338" mass="38033">MVRRCIVHAGLPKTGTTALQAALSVMDQPGFSYANLGHPNHSIPLILTYTGDPRRCVGYPRVEGMNALAGRVLRWQIGRRWQKALKTPAQTLILSAESLLTNLRGPELATLLHDLRQSFDEVRLLVYIRPYHDLVSSLWQQRLRRGVADLKITSQPYRKILEPGLQVFGRENIIFRRFSRKDLLQGDLFADFCAQTGLPDGALRDTGTKFESLSLEAASVLFAHNLERKAKMGHAEARAVEERARLTAVLERFGHEKIGFSEKLLQQALQRRAEGLDWLEGVAGFDVRGKAQSVAQPIDSAGDLLRLAEKHRPEVEEMLSRAKPPAGPIRRALMRRWL</sequence>